<dbReference type="VEuPathDB" id="FungiDB:VP01_3701g4"/>
<protein>
    <submittedName>
        <fullName evidence="1">Uncharacterized protein</fullName>
    </submittedName>
</protein>
<organism evidence="1 2">
    <name type="scientific">Puccinia sorghi</name>
    <dbReference type="NCBI Taxonomy" id="27349"/>
    <lineage>
        <taxon>Eukaryota</taxon>
        <taxon>Fungi</taxon>
        <taxon>Dikarya</taxon>
        <taxon>Basidiomycota</taxon>
        <taxon>Pucciniomycotina</taxon>
        <taxon>Pucciniomycetes</taxon>
        <taxon>Pucciniales</taxon>
        <taxon>Pucciniaceae</taxon>
        <taxon>Puccinia</taxon>
    </lineage>
</organism>
<keyword evidence="2" id="KW-1185">Reference proteome</keyword>
<reference evidence="1 2" key="1">
    <citation type="submission" date="2015-08" db="EMBL/GenBank/DDBJ databases">
        <title>Next Generation Sequencing and Analysis of the Genome of Puccinia sorghi L Schw, the Causal Agent of Maize Common Rust.</title>
        <authorList>
            <person name="Rochi L."/>
            <person name="Burguener G."/>
            <person name="Darino M."/>
            <person name="Turjanski A."/>
            <person name="Kreff E."/>
            <person name="Dieguez M.J."/>
            <person name="Sacco F."/>
        </authorList>
    </citation>
    <scope>NUCLEOTIDE SEQUENCE [LARGE SCALE GENOMIC DNA]</scope>
    <source>
        <strain evidence="1 2">RO10H11247</strain>
    </source>
</reference>
<sequence>MVLKHWNFAKNNHLLHKYAIAPADDTASNAHKVLYRWLHGRQSDLRQTARNPHWREAKAAREKKSKRIKQLSNHRVDTCVALSFPPDIVRIFMDPGCTSDTEEDNQGRLLCMHLLWQSQELSNFFQNLDKATVERIRKEKGAQYVQRSKMLELRQQPAINMSELYPVPAGLPPNCYNPHFLDSKPKVAQDVLQSHHNQPVQ</sequence>
<name>A0A0L6UW29_9BASI</name>
<dbReference type="AlphaFoldDB" id="A0A0L6UW29"/>
<evidence type="ECO:0000313" key="1">
    <source>
        <dbReference type="EMBL" id="KNZ52075.1"/>
    </source>
</evidence>
<dbReference type="Proteomes" id="UP000037035">
    <property type="component" value="Unassembled WGS sequence"/>
</dbReference>
<dbReference type="EMBL" id="LAVV01008726">
    <property type="protein sequence ID" value="KNZ52075.1"/>
    <property type="molecule type" value="Genomic_DNA"/>
</dbReference>
<comment type="caution">
    <text evidence="1">The sequence shown here is derived from an EMBL/GenBank/DDBJ whole genome shotgun (WGS) entry which is preliminary data.</text>
</comment>
<accession>A0A0L6UW29</accession>
<proteinExistence type="predicted"/>
<gene>
    <name evidence="1" type="ORF">VP01_3701g4</name>
</gene>
<evidence type="ECO:0000313" key="2">
    <source>
        <dbReference type="Proteomes" id="UP000037035"/>
    </source>
</evidence>
<dbReference type="OrthoDB" id="2502106at2759"/>